<keyword evidence="2" id="KW-0472">Membrane</keyword>
<keyword evidence="2" id="KW-1133">Transmembrane helix</keyword>
<dbReference type="KEGG" id="elk:111139875"/>
<dbReference type="GeneID" id="111139875"/>
<accession>A0A2Y9IPN9</accession>
<dbReference type="OrthoDB" id="9809430at2759"/>
<protein>
    <submittedName>
        <fullName evidence="5">Uncharacterized protein C19orf18 homolog</fullName>
    </submittedName>
</protein>
<dbReference type="Proteomes" id="UP000248482">
    <property type="component" value="Unplaced"/>
</dbReference>
<dbReference type="InterPro" id="IPR037549">
    <property type="entry name" value="C19orf18"/>
</dbReference>
<sequence>MDKVQSSFTFLVLFLMECPLLLCLPYGGYKQSQTSTNVTKQEGVFSRLRAPRPIMPKQFPGHNGQGWPQPVRHRPSPRTGTGTGGGESRPPDRSKSRRNLRAHPTPASAETWHAALISHRPALVQVIIIACVAFTIALVCGIVISYVIYRLVHAEERQQLVWLYNNVSVPFLGDDDDDNVGEDSESESLDESAYLLPENEEELEKFIHSVIRSKRRKHMENKRLRKEQNLLKGTIMGNSMPGIFSEDL</sequence>
<dbReference type="PANTHER" id="PTHR38000:SF1">
    <property type="entry name" value="RIKEN CDNA 2900092C05 GENE"/>
    <property type="match status" value="1"/>
</dbReference>
<dbReference type="Pfam" id="PF17686">
    <property type="entry name" value="DUF5534"/>
    <property type="match status" value="1"/>
</dbReference>
<evidence type="ECO:0000313" key="5">
    <source>
        <dbReference type="RefSeq" id="XP_022348010.1"/>
    </source>
</evidence>
<keyword evidence="3" id="KW-0732">Signal</keyword>
<evidence type="ECO:0000256" key="2">
    <source>
        <dbReference type="SAM" id="Phobius"/>
    </source>
</evidence>
<feature type="region of interest" description="Disordered" evidence="1">
    <location>
        <begin position="55"/>
        <end position="106"/>
    </location>
</feature>
<reference evidence="5" key="1">
    <citation type="submission" date="2025-08" db="UniProtKB">
        <authorList>
            <consortium name="RefSeq"/>
        </authorList>
    </citation>
    <scope>IDENTIFICATION</scope>
    <source>
        <tissue evidence="5">Blood</tissue>
    </source>
</reference>
<gene>
    <name evidence="5" type="primary">LOC111139875</name>
</gene>
<evidence type="ECO:0000256" key="1">
    <source>
        <dbReference type="SAM" id="MobiDB-lite"/>
    </source>
</evidence>
<feature type="chain" id="PRO_5016177102" evidence="3">
    <location>
        <begin position="24"/>
        <end position="248"/>
    </location>
</feature>
<keyword evidence="4" id="KW-1185">Reference proteome</keyword>
<feature type="signal peptide" evidence="3">
    <location>
        <begin position="1"/>
        <end position="23"/>
    </location>
</feature>
<dbReference type="PANTHER" id="PTHR38000">
    <property type="entry name" value="RIKEN CDNA 2900092C05"/>
    <property type="match status" value="1"/>
</dbReference>
<evidence type="ECO:0000256" key="3">
    <source>
        <dbReference type="SAM" id="SignalP"/>
    </source>
</evidence>
<feature type="transmembrane region" description="Helical" evidence="2">
    <location>
        <begin position="126"/>
        <end position="149"/>
    </location>
</feature>
<evidence type="ECO:0000313" key="4">
    <source>
        <dbReference type="Proteomes" id="UP000248482"/>
    </source>
</evidence>
<organism evidence="4 5">
    <name type="scientific">Enhydra lutris kenyoni</name>
    <name type="common">northern sea otter</name>
    <dbReference type="NCBI Taxonomy" id="391180"/>
    <lineage>
        <taxon>Eukaryota</taxon>
        <taxon>Metazoa</taxon>
        <taxon>Chordata</taxon>
        <taxon>Craniata</taxon>
        <taxon>Vertebrata</taxon>
        <taxon>Euteleostomi</taxon>
        <taxon>Mammalia</taxon>
        <taxon>Eutheria</taxon>
        <taxon>Laurasiatheria</taxon>
        <taxon>Carnivora</taxon>
        <taxon>Caniformia</taxon>
        <taxon>Musteloidea</taxon>
        <taxon>Mustelidae</taxon>
        <taxon>Lutrinae</taxon>
        <taxon>Enhydra</taxon>
    </lineage>
</organism>
<name>A0A2Y9IPN9_ENHLU</name>
<dbReference type="STRING" id="391180.A0A2Y9IPN9"/>
<proteinExistence type="predicted"/>
<keyword evidence="2" id="KW-0812">Transmembrane</keyword>
<dbReference type="RefSeq" id="XP_022348010.1">
    <property type="nucleotide sequence ID" value="XM_022492302.1"/>
</dbReference>
<dbReference type="AlphaFoldDB" id="A0A2Y9IPN9"/>